<geneLocation type="plasmid" evidence="1 2">
    <name>pREB6</name>
</geneLocation>
<name>A8ZPU3_ACAM1</name>
<evidence type="ECO:0000313" key="1">
    <source>
        <dbReference type="EMBL" id="ABW33035.1"/>
    </source>
</evidence>
<organism evidence="1 2">
    <name type="scientific">Acaryochloris marina (strain MBIC 11017)</name>
    <dbReference type="NCBI Taxonomy" id="329726"/>
    <lineage>
        <taxon>Bacteria</taxon>
        <taxon>Bacillati</taxon>
        <taxon>Cyanobacteriota</taxon>
        <taxon>Cyanophyceae</taxon>
        <taxon>Acaryochloridales</taxon>
        <taxon>Acaryochloridaceae</taxon>
        <taxon>Acaryochloris</taxon>
    </lineage>
</organism>
<protein>
    <submittedName>
        <fullName evidence="1">Uncharacterized protein</fullName>
    </submittedName>
</protein>
<proteinExistence type="predicted"/>
<reference evidence="1 2" key="1">
    <citation type="journal article" date="2008" name="Proc. Natl. Acad. Sci. U.S.A.">
        <title>Niche adaptation and genome expansion in the chlorophyll d-producing cyanobacterium Acaryochloris marina.</title>
        <authorList>
            <person name="Swingley W.D."/>
            <person name="Chen M."/>
            <person name="Cheung P.C."/>
            <person name="Conrad A.L."/>
            <person name="Dejesa L.C."/>
            <person name="Hao J."/>
            <person name="Honchak B.M."/>
            <person name="Karbach L.E."/>
            <person name="Kurdoglu A."/>
            <person name="Lahiri S."/>
            <person name="Mastrian S.D."/>
            <person name="Miyashita H."/>
            <person name="Page L."/>
            <person name="Ramakrishna P."/>
            <person name="Satoh S."/>
            <person name="Sattley W.M."/>
            <person name="Shimada Y."/>
            <person name="Taylor H.L."/>
            <person name="Tomo T."/>
            <person name="Tsuchiya T."/>
            <person name="Wang Z.T."/>
            <person name="Raymond J."/>
            <person name="Mimuro M."/>
            <person name="Blankenship R.E."/>
            <person name="Touchman J.W."/>
        </authorList>
    </citation>
    <scope>NUCLEOTIDE SEQUENCE [LARGE SCALE GENOMIC DNA]</scope>
    <source>
        <strain evidence="2">MBIC 11017</strain>
        <plasmid evidence="2">Plasmid pREB6</plasmid>
    </source>
</reference>
<sequence length="298" mass="33578">MQTAILRVGDASLLVTPDGKPLPHKDAEQPTFHIMPKLFNTGAGIGLENITLYGAHVLAFGKSGDDEKDYINVLPKDVRLTNPCPNIRYVIAGTADRKMGWDIPLDPSKPPQQLRLWWLLETQTDSTIIEHYIDLEFELTQRGNVFSMASLNFAVGEGPRAVSFVDPEQACEFFTRNDPAYQIGYKGADLIIRQSNKIQSCAWSDLGLEEFEEMVHLRDMTPVDKHLAKINYIIIAVGFQNSFHIFDQRCPPPVGTHFNPLIFHELPQTLNQIEMGRIAWQLKQGNSPFGPLCLHLID</sequence>
<evidence type="ECO:0000313" key="2">
    <source>
        <dbReference type="Proteomes" id="UP000000268"/>
    </source>
</evidence>
<keyword evidence="1" id="KW-0614">Plasmid</keyword>
<dbReference type="KEGG" id="amr:AM1_F0150"/>
<dbReference type="Proteomes" id="UP000000268">
    <property type="component" value="Plasmid pREB6"/>
</dbReference>
<dbReference type="EMBL" id="CP000843">
    <property type="protein sequence ID" value="ABW33035.1"/>
    <property type="molecule type" value="Genomic_DNA"/>
</dbReference>
<dbReference type="AlphaFoldDB" id="A8ZPU3"/>
<accession>A8ZPU3</accession>
<dbReference type="HOGENOM" id="CLU_932637_0_0_3"/>
<keyword evidence="2" id="KW-1185">Reference proteome</keyword>
<gene>
    <name evidence="1" type="ordered locus">AM1_F0150</name>
</gene>